<evidence type="ECO:0000313" key="2">
    <source>
        <dbReference type="EMBL" id="QHL87820.1"/>
    </source>
</evidence>
<dbReference type="AlphaFoldDB" id="A0A6P1NXS6"/>
<dbReference type="Proteomes" id="UP000464214">
    <property type="component" value="Chromosome"/>
</dbReference>
<feature type="transmembrane region" description="Helical" evidence="1">
    <location>
        <begin position="7"/>
        <end position="29"/>
    </location>
</feature>
<dbReference type="RefSeq" id="WP_160691568.1">
    <property type="nucleotide sequence ID" value="NZ_CP047897.1"/>
</dbReference>
<sequence length="63" mass="7167">MRTLFNTLLAILFVLVILNVMFWGLAYAYGSEVPSATDTKTLLTLLVLGTLIALVFFLRRRFK</sequence>
<proteinExistence type="predicted"/>
<accession>A0A6P1NXS6</accession>
<keyword evidence="1" id="KW-0812">Transmembrane</keyword>
<reference evidence="2 3" key="1">
    <citation type="submission" date="2020-01" db="EMBL/GenBank/DDBJ databases">
        <authorList>
            <person name="Kim M."/>
        </authorList>
    </citation>
    <scope>NUCLEOTIDE SEQUENCE [LARGE SCALE GENOMIC DNA]</scope>
    <source>
        <strain evidence="2 3">BT10</strain>
    </source>
</reference>
<name>A0A6P1NXS6_9BACT</name>
<evidence type="ECO:0000256" key="1">
    <source>
        <dbReference type="SAM" id="Phobius"/>
    </source>
</evidence>
<keyword evidence="1" id="KW-0472">Membrane</keyword>
<evidence type="ECO:0000313" key="3">
    <source>
        <dbReference type="Proteomes" id="UP000464214"/>
    </source>
</evidence>
<protein>
    <submittedName>
        <fullName evidence="2">Uncharacterized protein</fullName>
    </submittedName>
</protein>
<feature type="transmembrane region" description="Helical" evidence="1">
    <location>
        <begin position="41"/>
        <end position="58"/>
    </location>
</feature>
<organism evidence="2 3">
    <name type="scientific">Nibribacter ruber</name>
    <dbReference type="NCBI Taxonomy" id="2698458"/>
    <lineage>
        <taxon>Bacteria</taxon>
        <taxon>Pseudomonadati</taxon>
        <taxon>Bacteroidota</taxon>
        <taxon>Cytophagia</taxon>
        <taxon>Cytophagales</taxon>
        <taxon>Hymenobacteraceae</taxon>
        <taxon>Nibribacter</taxon>
    </lineage>
</organism>
<keyword evidence="3" id="KW-1185">Reference proteome</keyword>
<dbReference type="KEGG" id="nib:GU926_10420"/>
<keyword evidence="1" id="KW-1133">Transmembrane helix</keyword>
<dbReference type="EMBL" id="CP047897">
    <property type="protein sequence ID" value="QHL87820.1"/>
    <property type="molecule type" value="Genomic_DNA"/>
</dbReference>
<gene>
    <name evidence="2" type="ORF">GU926_10420</name>
</gene>